<evidence type="ECO:0000256" key="2">
    <source>
        <dbReference type="ARBA" id="ARBA00023125"/>
    </source>
</evidence>
<gene>
    <name evidence="6" type="ORF">LDJ79_13235</name>
</gene>
<dbReference type="PANTHER" id="PTHR11019">
    <property type="entry name" value="HTH-TYPE TRANSCRIPTIONAL REGULATOR NIMR"/>
    <property type="match status" value="1"/>
</dbReference>
<dbReference type="SMART" id="SM00342">
    <property type="entry name" value="HTH_ARAC"/>
    <property type="match status" value="1"/>
</dbReference>
<dbReference type="EMBL" id="JAIWIU010000086">
    <property type="protein sequence ID" value="MCA2017083.1"/>
    <property type="molecule type" value="Genomic_DNA"/>
</dbReference>
<dbReference type="SUPFAM" id="SSF51182">
    <property type="entry name" value="RmlC-like cupins"/>
    <property type="match status" value="1"/>
</dbReference>
<dbReference type="PRINTS" id="PR00032">
    <property type="entry name" value="HTHARAC"/>
</dbReference>
<keyword evidence="4" id="KW-0804">Transcription</keyword>
<evidence type="ECO:0000313" key="6">
    <source>
        <dbReference type="EMBL" id="MCA2017083.1"/>
    </source>
</evidence>
<feature type="domain" description="HTH araC/xylS-type" evidence="5">
    <location>
        <begin position="160"/>
        <end position="261"/>
    </location>
</feature>
<dbReference type="InterPro" id="IPR009057">
    <property type="entry name" value="Homeodomain-like_sf"/>
</dbReference>
<comment type="caution">
    <text evidence="6">The sequence shown here is derived from an EMBL/GenBank/DDBJ whole genome shotgun (WGS) entry which is preliminary data.</text>
</comment>
<proteinExistence type="predicted"/>
<evidence type="ECO:0000259" key="5">
    <source>
        <dbReference type="PROSITE" id="PS01124"/>
    </source>
</evidence>
<dbReference type="Gene3D" id="2.60.120.10">
    <property type="entry name" value="Jelly Rolls"/>
    <property type="match status" value="1"/>
</dbReference>
<accession>A0ABS7YNZ6</accession>
<dbReference type="Pfam" id="PF12833">
    <property type="entry name" value="HTH_18"/>
    <property type="match status" value="1"/>
</dbReference>
<evidence type="ECO:0000256" key="3">
    <source>
        <dbReference type="ARBA" id="ARBA00023159"/>
    </source>
</evidence>
<dbReference type="Gene3D" id="1.10.10.60">
    <property type="entry name" value="Homeodomain-like"/>
    <property type="match status" value="2"/>
</dbReference>
<dbReference type="Proteomes" id="UP001199044">
    <property type="component" value="Unassembled WGS sequence"/>
</dbReference>
<dbReference type="CDD" id="cd06124">
    <property type="entry name" value="cupin_NimR-like_N"/>
    <property type="match status" value="1"/>
</dbReference>
<dbReference type="Pfam" id="PF02311">
    <property type="entry name" value="AraC_binding"/>
    <property type="match status" value="1"/>
</dbReference>
<dbReference type="PROSITE" id="PS01124">
    <property type="entry name" value="HTH_ARAC_FAMILY_2"/>
    <property type="match status" value="1"/>
</dbReference>
<keyword evidence="3" id="KW-0010">Activator</keyword>
<dbReference type="InterPro" id="IPR011051">
    <property type="entry name" value="RmlC_Cupin_sf"/>
</dbReference>
<keyword evidence="2" id="KW-0238">DNA-binding</keyword>
<evidence type="ECO:0000313" key="7">
    <source>
        <dbReference type="Proteomes" id="UP001199044"/>
    </source>
</evidence>
<protein>
    <submittedName>
        <fullName evidence="6">Helix-turn-helix transcriptional regulator</fullName>
    </submittedName>
</protein>
<dbReference type="InterPro" id="IPR020449">
    <property type="entry name" value="Tscrpt_reg_AraC-type_HTH"/>
</dbReference>
<name>A0ABS7YNZ6_9VIBR</name>
<dbReference type="SUPFAM" id="SSF46689">
    <property type="entry name" value="Homeodomain-like"/>
    <property type="match status" value="1"/>
</dbReference>
<evidence type="ECO:0000256" key="1">
    <source>
        <dbReference type="ARBA" id="ARBA00023015"/>
    </source>
</evidence>
<dbReference type="InterPro" id="IPR003313">
    <property type="entry name" value="AraC-bd"/>
</dbReference>
<organism evidence="6 7">
    <name type="scientific">Vibrio tritonius</name>
    <dbReference type="NCBI Taxonomy" id="1435069"/>
    <lineage>
        <taxon>Bacteria</taxon>
        <taxon>Pseudomonadati</taxon>
        <taxon>Pseudomonadota</taxon>
        <taxon>Gammaproteobacteria</taxon>
        <taxon>Vibrionales</taxon>
        <taxon>Vibrionaceae</taxon>
        <taxon>Vibrio</taxon>
    </lineage>
</organism>
<keyword evidence="7" id="KW-1185">Reference proteome</keyword>
<dbReference type="PANTHER" id="PTHR11019:SF159">
    <property type="entry name" value="TRANSCRIPTIONAL REGULATOR-RELATED"/>
    <property type="match status" value="1"/>
</dbReference>
<dbReference type="InterPro" id="IPR018060">
    <property type="entry name" value="HTH_AraC"/>
</dbReference>
<keyword evidence="1" id="KW-0805">Transcription regulation</keyword>
<sequence>MSNTRQIRTIPVYEQLPRPIWARPERWDEQGSATPWHSHAWGQFSYAAQGILTVQTEHASYVSPPHYGIWVPEGVTHQVVSDGAATMNSLYIESQVLPGVGWDAPFVCVISPLFRELIIRFCQMPALYELASAQERLAMVLLDELQLQERVSLELPMPNDRRIRVLCQQLQAEPAHRWSVEQWGQHIGLSGRSVSRLFVKQTGLTFQQWRQRLRFIYALNLLEQGTVVTEVALRCGYDSVSAFGEAFKKQFGCTPGQFFHH</sequence>
<dbReference type="RefSeq" id="WP_225250895.1">
    <property type="nucleotide sequence ID" value="NZ_JAIWIU010000086.1"/>
</dbReference>
<reference evidence="7" key="1">
    <citation type="submission" date="2023-07" db="EMBL/GenBank/DDBJ databases">
        <title>Molecular identification of indigenous halophilic bacteria isolated from red sea cost, biodegradation of synthetic dyes and assessment of degraded metabolite toxicity.</title>
        <authorList>
            <person name="Chaieb K."/>
            <person name="Altayb H.N."/>
        </authorList>
    </citation>
    <scope>NUCLEOTIDE SEQUENCE [LARGE SCALE GENOMIC DNA]</scope>
    <source>
        <strain evidence="7">K20</strain>
    </source>
</reference>
<evidence type="ECO:0000256" key="4">
    <source>
        <dbReference type="ARBA" id="ARBA00023163"/>
    </source>
</evidence>
<dbReference type="InterPro" id="IPR014710">
    <property type="entry name" value="RmlC-like_jellyroll"/>
</dbReference>